<dbReference type="RefSeq" id="WP_123216785.1">
    <property type="nucleotide sequence ID" value="NZ_RJTM01000102.1"/>
</dbReference>
<dbReference type="OrthoDB" id="1092930at2"/>
<sequence>MRHMLFFCLSVLLWSCGDDNAYDTDFEAGEDFTDSNIRVLSIDTLTVEMSTIKFDSLVTSDATRILVGQYLDTVFGKTTASSYFELLPTSYSIDNEAVYDSISFFMGYDKYYYNDTLQTSSIHVKRLTARVKPVEGDSFYNEQTIAHETESLGEIAFIPRPLGGTDSVEIKLNDEFGEELFEQIQQKNITTNDQLREYFKGITLQPGENDNGTVLGFNTSSDKTYLRIYYSTHETEEPTVQYTDFTITTENSPATFFNRIVSEDDGTLFSQLTSREVVLPSSEAGDRVFIQSGTGITTRIRFPSIRTLYDIDGTGTVLNAFLRIKPTNASYDKNLPLRDTLNIYIVDQNNDITEQLTTSESTALQAILNRENEEFNELYFEVPLGTYIERLMTATREDRSSLILIPSQYSSSVDRMVLNGENNRDYEATLQVLYAIYDEDQE</sequence>
<dbReference type="InterPro" id="IPR025366">
    <property type="entry name" value="DUF4270"/>
</dbReference>
<keyword evidence="2" id="KW-1185">Reference proteome</keyword>
<dbReference type="AlphaFoldDB" id="A0A3N0E7C0"/>
<comment type="caution">
    <text evidence="1">The sequence shown here is derived from an EMBL/GenBank/DDBJ whole genome shotgun (WGS) entry which is preliminary data.</text>
</comment>
<dbReference type="EMBL" id="RJTM01000102">
    <property type="protein sequence ID" value="RNL83736.1"/>
    <property type="molecule type" value="Genomic_DNA"/>
</dbReference>
<evidence type="ECO:0000313" key="2">
    <source>
        <dbReference type="Proteomes" id="UP000267469"/>
    </source>
</evidence>
<organism evidence="1 2">
    <name type="scientific">Sinomicrobium pectinilyticum</name>
    <dbReference type="NCBI Taxonomy" id="1084421"/>
    <lineage>
        <taxon>Bacteria</taxon>
        <taxon>Pseudomonadati</taxon>
        <taxon>Bacteroidota</taxon>
        <taxon>Flavobacteriia</taxon>
        <taxon>Flavobacteriales</taxon>
        <taxon>Flavobacteriaceae</taxon>
        <taxon>Sinomicrobium</taxon>
    </lineage>
</organism>
<dbReference type="Pfam" id="PF14092">
    <property type="entry name" value="DUF4270"/>
    <property type="match status" value="1"/>
</dbReference>
<gene>
    <name evidence="1" type="ORF">ED312_14755</name>
</gene>
<accession>A0A3N0E7C0</accession>
<reference evidence="1 2" key="1">
    <citation type="submission" date="2018-10" db="EMBL/GenBank/DDBJ databases">
        <title>Sinomicrobium pectinilyticum sp. nov., a pectinase-producing bacterium isolated from alkaline and saline soil, and emended description of the genus Sinomicrobium.</title>
        <authorList>
            <person name="Cheng B."/>
            <person name="Li C."/>
            <person name="Lai Q."/>
            <person name="Du M."/>
            <person name="Shao Z."/>
            <person name="Xu P."/>
            <person name="Yang C."/>
        </authorList>
    </citation>
    <scope>NUCLEOTIDE SEQUENCE [LARGE SCALE GENOMIC DNA]</scope>
    <source>
        <strain evidence="1 2">5DNS001</strain>
    </source>
</reference>
<name>A0A3N0E7C0_SINP1</name>
<evidence type="ECO:0000313" key="1">
    <source>
        <dbReference type="EMBL" id="RNL83736.1"/>
    </source>
</evidence>
<dbReference type="Proteomes" id="UP000267469">
    <property type="component" value="Unassembled WGS sequence"/>
</dbReference>
<protein>
    <submittedName>
        <fullName evidence="1">DUF4270 family protein</fullName>
    </submittedName>
</protein>
<proteinExistence type="predicted"/>